<protein>
    <submittedName>
        <fullName evidence="1">Uncharacterized protein</fullName>
    </submittedName>
</protein>
<name>A0A481Z9B8_9VIRU</name>
<dbReference type="EMBL" id="MK500565">
    <property type="protein sequence ID" value="QBK91730.1"/>
    <property type="molecule type" value="Genomic_DNA"/>
</dbReference>
<accession>A0A481Z9B8</accession>
<reference evidence="1" key="1">
    <citation type="journal article" date="2019" name="MBio">
        <title>Virus Genomes from Deep Sea Sediments Expand the Ocean Megavirome and Support Independent Origins of Viral Gigantism.</title>
        <authorList>
            <person name="Backstrom D."/>
            <person name="Yutin N."/>
            <person name="Jorgensen S.L."/>
            <person name="Dharamshi J."/>
            <person name="Homa F."/>
            <person name="Zaremba-Niedwiedzka K."/>
            <person name="Spang A."/>
            <person name="Wolf Y.I."/>
            <person name="Koonin E.V."/>
            <person name="Ettema T.J."/>
        </authorList>
    </citation>
    <scope>NUCLEOTIDE SEQUENCE</scope>
</reference>
<organism evidence="1">
    <name type="scientific">Pithovirus LCPAC304</name>
    <dbReference type="NCBI Taxonomy" id="2506594"/>
    <lineage>
        <taxon>Viruses</taxon>
        <taxon>Pithoviruses</taxon>
    </lineage>
</organism>
<proteinExistence type="predicted"/>
<gene>
    <name evidence="1" type="ORF">LCPAC304_00560</name>
</gene>
<evidence type="ECO:0000313" key="1">
    <source>
        <dbReference type="EMBL" id="QBK91730.1"/>
    </source>
</evidence>
<sequence>MSFQVLREEEVLWCQEHYEYSQFYHDALCVYYTHHNGHRPFRVHIGNTTAYIYNNTSRRLHNQSPLYSYENILRVFIGDNNGKQKGNTILLEIEPQHYVYIGQYLYTFETEEVIEGYHSYLDSSDIPRPRAVGEKYVYCIRQHKYYDKAPFSLEMGFDLIPFAMKGSPMVIGMLSTN</sequence>